<dbReference type="SMART" id="SM00382">
    <property type="entry name" value="AAA"/>
    <property type="match status" value="1"/>
</dbReference>
<reference evidence="6 7" key="1">
    <citation type="submission" date="2020-11" db="EMBL/GenBank/DDBJ databases">
        <title>Sulfur oxidizing isolate from Hospital Hole Sinkhole.</title>
        <authorList>
            <person name="Scott K.M."/>
        </authorList>
    </citation>
    <scope>NUCLEOTIDE SEQUENCE [LARGE SCALE GENOMIC DNA]</scope>
    <source>
        <strain evidence="6 7">HH1</strain>
    </source>
</reference>
<dbReference type="Gene3D" id="3.40.50.300">
    <property type="entry name" value="P-loop containing nucleotide triphosphate hydrolases"/>
    <property type="match status" value="1"/>
</dbReference>
<organism evidence="6 7">
    <name type="scientific">Thiomicrorhabdus heinhorstiae</name>
    <dbReference type="NCBI Taxonomy" id="2748010"/>
    <lineage>
        <taxon>Bacteria</taxon>
        <taxon>Pseudomonadati</taxon>
        <taxon>Pseudomonadota</taxon>
        <taxon>Gammaproteobacteria</taxon>
        <taxon>Thiotrichales</taxon>
        <taxon>Piscirickettsiaceae</taxon>
        <taxon>Thiomicrorhabdus</taxon>
    </lineage>
</organism>
<dbReference type="InterPro" id="IPR050153">
    <property type="entry name" value="Metal_Ion_Import_ABC"/>
</dbReference>
<dbReference type="PROSITE" id="PS50893">
    <property type="entry name" value="ABC_TRANSPORTER_2"/>
    <property type="match status" value="1"/>
</dbReference>
<dbReference type="InterPro" id="IPR017871">
    <property type="entry name" value="ABC_transporter-like_CS"/>
</dbReference>
<keyword evidence="4 6" id="KW-0067">ATP-binding</keyword>
<proteinExistence type="inferred from homology"/>
<dbReference type="PANTHER" id="PTHR42734">
    <property type="entry name" value="METAL TRANSPORT SYSTEM ATP-BINDING PROTEIN TM_0124-RELATED"/>
    <property type="match status" value="1"/>
</dbReference>
<dbReference type="Proteomes" id="UP001193680">
    <property type="component" value="Unassembled WGS sequence"/>
</dbReference>
<dbReference type="PANTHER" id="PTHR42734:SF5">
    <property type="entry name" value="IRON TRANSPORT SYSTEM ATP-BINDING PROTEIN HI_0361-RELATED"/>
    <property type="match status" value="1"/>
</dbReference>
<dbReference type="CDD" id="cd03235">
    <property type="entry name" value="ABC_Metallic_Cations"/>
    <property type="match status" value="1"/>
</dbReference>
<evidence type="ECO:0000256" key="3">
    <source>
        <dbReference type="ARBA" id="ARBA00022741"/>
    </source>
</evidence>
<evidence type="ECO:0000256" key="1">
    <source>
        <dbReference type="ARBA" id="ARBA00005417"/>
    </source>
</evidence>
<dbReference type="InterPro" id="IPR027417">
    <property type="entry name" value="P-loop_NTPase"/>
</dbReference>
<evidence type="ECO:0000256" key="4">
    <source>
        <dbReference type="ARBA" id="ARBA00022840"/>
    </source>
</evidence>
<accession>A0ABS0BZ13</accession>
<keyword evidence="7" id="KW-1185">Reference proteome</keyword>
<comment type="caution">
    <text evidence="6">The sequence shown here is derived from an EMBL/GenBank/DDBJ whole genome shotgun (WGS) entry which is preliminary data.</text>
</comment>
<dbReference type="GO" id="GO:0005524">
    <property type="term" value="F:ATP binding"/>
    <property type="evidence" value="ECO:0007669"/>
    <property type="project" value="UniProtKB-KW"/>
</dbReference>
<evidence type="ECO:0000259" key="5">
    <source>
        <dbReference type="PROSITE" id="PS50893"/>
    </source>
</evidence>
<dbReference type="InterPro" id="IPR003593">
    <property type="entry name" value="AAA+_ATPase"/>
</dbReference>
<gene>
    <name evidence="6" type="ORF">H8792_003090</name>
</gene>
<dbReference type="SUPFAM" id="SSF52540">
    <property type="entry name" value="P-loop containing nucleoside triphosphate hydrolases"/>
    <property type="match status" value="1"/>
</dbReference>
<name>A0ABS0BZ13_9GAMM</name>
<sequence length="269" mass="30319">MSPTQTIFPSHPPLSVKQLSMRYHHKPVLTDVSFSIPEGKTIAIVGPNGAGKSSLLKGIMGLESIIEGEVKFFGEDLNRKRLATAYVPQREEIDWDFPINVMDVVLMGRHGHLSLWKRPSRIDRDIAEQALKDLNMWEFRDRQISQLSGGQQQRVFLARALAQQANLYLMDEPFAGVDVATEKAIIELFSQLKQRGKTIVCVHHDLNTVGEYFDWIVFINARLVAAGPVEEVLTPENLAKTYGGRLSLLNDLTEQLYRSKVNKIHDEGA</sequence>
<comment type="similarity">
    <text evidence="1">Belongs to the ABC transporter superfamily.</text>
</comment>
<keyword evidence="2" id="KW-0813">Transport</keyword>
<dbReference type="RefSeq" id="WP_185977469.1">
    <property type="nucleotide sequence ID" value="NZ_JACBGI020000003.1"/>
</dbReference>
<dbReference type="InterPro" id="IPR003439">
    <property type="entry name" value="ABC_transporter-like_ATP-bd"/>
</dbReference>
<protein>
    <submittedName>
        <fullName evidence="6">Metal ABC transporter ATP-binding protein</fullName>
    </submittedName>
</protein>
<dbReference type="EMBL" id="JACBGI020000003">
    <property type="protein sequence ID" value="MBF6057317.1"/>
    <property type="molecule type" value="Genomic_DNA"/>
</dbReference>
<evidence type="ECO:0000313" key="7">
    <source>
        <dbReference type="Proteomes" id="UP001193680"/>
    </source>
</evidence>
<keyword evidence="3" id="KW-0547">Nucleotide-binding</keyword>
<evidence type="ECO:0000256" key="2">
    <source>
        <dbReference type="ARBA" id="ARBA00022448"/>
    </source>
</evidence>
<evidence type="ECO:0000313" key="6">
    <source>
        <dbReference type="EMBL" id="MBF6057317.1"/>
    </source>
</evidence>
<dbReference type="PROSITE" id="PS00211">
    <property type="entry name" value="ABC_TRANSPORTER_1"/>
    <property type="match status" value="1"/>
</dbReference>
<dbReference type="Pfam" id="PF00005">
    <property type="entry name" value="ABC_tran"/>
    <property type="match status" value="1"/>
</dbReference>
<feature type="domain" description="ABC transporter" evidence="5">
    <location>
        <begin position="14"/>
        <end position="246"/>
    </location>
</feature>